<keyword evidence="2" id="KW-0812">Transmembrane</keyword>
<dbReference type="Pfam" id="PF07332">
    <property type="entry name" value="Phage_holin_3_6"/>
    <property type="match status" value="1"/>
</dbReference>
<feature type="region of interest" description="Disordered" evidence="1">
    <location>
        <begin position="1"/>
        <end position="23"/>
    </location>
</feature>
<feature type="transmembrane region" description="Helical" evidence="2">
    <location>
        <begin position="89"/>
        <end position="110"/>
    </location>
</feature>
<keyword evidence="4" id="KW-1185">Reference proteome</keyword>
<dbReference type="EMBL" id="JAUSQZ010000001">
    <property type="protein sequence ID" value="MDP9827953.1"/>
    <property type="molecule type" value="Genomic_DNA"/>
</dbReference>
<gene>
    <name evidence="3" type="ORF">J2S57_003702</name>
</gene>
<keyword evidence="2" id="KW-0472">Membrane</keyword>
<evidence type="ECO:0000256" key="1">
    <source>
        <dbReference type="SAM" id="MobiDB-lite"/>
    </source>
</evidence>
<dbReference type="Proteomes" id="UP001235712">
    <property type="component" value="Unassembled WGS sequence"/>
</dbReference>
<evidence type="ECO:0000313" key="3">
    <source>
        <dbReference type="EMBL" id="MDP9827953.1"/>
    </source>
</evidence>
<feature type="transmembrane region" description="Helical" evidence="2">
    <location>
        <begin position="58"/>
        <end position="83"/>
    </location>
</feature>
<protein>
    <recommendedName>
        <fullName evidence="5">Superfamily III holin-X</fullName>
    </recommendedName>
</protein>
<evidence type="ECO:0000256" key="2">
    <source>
        <dbReference type="SAM" id="Phobius"/>
    </source>
</evidence>
<name>A0ABT9P5I2_9ACTN</name>
<accession>A0ABT9P5I2</accession>
<reference evidence="3 4" key="1">
    <citation type="submission" date="2023-07" db="EMBL/GenBank/DDBJ databases">
        <title>Sequencing the genomes of 1000 actinobacteria strains.</title>
        <authorList>
            <person name="Klenk H.-P."/>
        </authorList>
    </citation>
    <scope>NUCLEOTIDE SEQUENCE [LARGE SCALE GENOMIC DNA]</scope>
    <source>
        <strain evidence="3 4">DSM 44388</strain>
    </source>
</reference>
<proteinExistence type="predicted"/>
<keyword evidence="2" id="KW-1133">Transmembrane helix</keyword>
<dbReference type="InterPro" id="IPR009937">
    <property type="entry name" value="Phage_holin_3_6"/>
</dbReference>
<evidence type="ECO:0008006" key="5">
    <source>
        <dbReference type="Google" id="ProtNLM"/>
    </source>
</evidence>
<sequence length="143" mass="14592">MTTPSGAPVPQPTPSGESPSVGELLGDVTRDLSTLMRQEVELAKAELRQSARQSGRGAGMLGAAGVVGHLAVVFGLIAVWWGLGNEIGRGWSGLVVAVVLAVIAAGLGVLGRNQVRAAPGLPRTTESVKHIPDAVKGNEGSIR</sequence>
<dbReference type="RefSeq" id="WP_307244635.1">
    <property type="nucleotide sequence ID" value="NZ_JAUSQZ010000001.1"/>
</dbReference>
<evidence type="ECO:0000313" key="4">
    <source>
        <dbReference type="Proteomes" id="UP001235712"/>
    </source>
</evidence>
<organism evidence="3 4">
    <name type="scientific">Kineosporia succinea</name>
    <dbReference type="NCBI Taxonomy" id="84632"/>
    <lineage>
        <taxon>Bacteria</taxon>
        <taxon>Bacillati</taxon>
        <taxon>Actinomycetota</taxon>
        <taxon>Actinomycetes</taxon>
        <taxon>Kineosporiales</taxon>
        <taxon>Kineosporiaceae</taxon>
        <taxon>Kineosporia</taxon>
    </lineage>
</organism>
<comment type="caution">
    <text evidence="3">The sequence shown here is derived from an EMBL/GenBank/DDBJ whole genome shotgun (WGS) entry which is preliminary data.</text>
</comment>